<name>A0A6F8P9N6_9PSED</name>
<evidence type="ECO:0008006" key="2">
    <source>
        <dbReference type="Google" id="ProtNLM"/>
    </source>
</evidence>
<evidence type="ECO:0000313" key="1">
    <source>
        <dbReference type="EMBL" id="BBJ01350.1"/>
    </source>
</evidence>
<dbReference type="EMBL" id="LC469607">
    <property type="protein sequence ID" value="BBJ01350.1"/>
    <property type="molecule type" value="Genomic_DNA"/>
</dbReference>
<accession>A0A6F8P9N6</accession>
<reference evidence="1" key="1">
    <citation type="journal article" date="2019" name="Genes (Basel)">
        <title>Biphenyl/PCB Degrading bph Genes of Ten Bacterial Strains Isolated from Biphenyl-Contaminated Soil in Kitakyushu, Japan: Comparative and Dynamic Features as Integrative Conjugative Elements (ICEs).</title>
        <authorList>
            <person name="Hirose J."/>
            <person name="Fujihara H."/>
            <person name="Watanabe T."/>
            <person name="Kimura N."/>
            <person name="Suenaga H."/>
            <person name="Futagami T."/>
            <person name="Goto M."/>
            <person name="Suyama A."/>
            <person name="Furukawa K."/>
        </authorList>
    </citation>
    <scope>NUCLEOTIDE SEQUENCE</scope>
    <source>
        <strain evidence="1">KF701</strain>
    </source>
</reference>
<dbReference type="AlphaFoldDB" id="A0A6F8P9N6"/>
<proteinExistence type="predicted"/>
<organism evidence="1">
    <name type="scientific">Pseudomonas abietaniphila</name>
    <dbReference type="NCBI Taxonomy" id="89065"/>
    <lineage>
        <taxon>Bacteria</taxon>
        <taxon>Pseudomonadati</taxon>
        <taxon>Pseudomonadota</taxon>
        <taxon>Gammaproteobacteria</taxon>
        <taxon>Pseudomonadales</taxon>
        <taxon>Pseudomonadaceae</taxon>
        <taxon>Pseudomonas</taxon>
    </lineage>
</organism>
<protein>
    <recommendedName>
        <fullName evidence="2">Transposase</fullName>
    </recommendedName>
</protein>
<sequence>MLAQRERIHEGTAISKALDHSLKRWTALVRCLDNGREVIDGF</sequence>